<accession>A0A0C3FIV6</accession>
<reference evidence="2" key="2">
    <citation type="submission" date="2015-01" db="EMBL/GenBank/DDBJ databases">
        <title>Evolutionary Origins and Diversification of the Mycorrhizal Mutualists.</title>
        <authorList>
            <consortium name="DOE Joint Genome Institute"/>
            <consortium name="Mycorrhizal Genomics Consortium"/>
            <person name="Kohler A."/>
            <person name="Kuo A."/>
            <person name="Nagy L.G."/>
            <person name="Floudas D."/>
            <person name="Copeland A."/>
            <person name="Barry K.W."/>
            <person name="Cichocki N."/>
            <person name="Veneault-Fourrey C."/>
            <person name="LaButti K."/>
            <person name="Lindquist E.A."/>
            <person name="Lipzen A."/>
            <person name="Lundell T."/>
            <person name="Morin E."/>
            <person name="Murat C."/>
            <person name="Riley R."/>
            <person name="Ohm R."/>
            <person name="Sun H."/>
            <person name="Tunlid A."/>
            <person name="Henrissat B."/>
            <person name="Grigoriev I.V."/>
            <person name="Hibbett D.S."/>
            <person name="Martin F."/>
        </authorList>
    </citation>
    <scope>NUCLEOTIDE SEQUENCE [LARGE SCALE GENOMIC DNA]</scope>
    <source>
        <strain evidence="2">F 1598</strain>
    </source>
</reference>
<dbReference type="InParanoid" id="A0A0C3FIV6"/>
<organism evidence="1 2">
    <name type="scientific">Piloderma croceum (strain F 1598)</name>
    <dbReference type="NCBI Taxonomy" id="765440"/>
    <lineage>
        <taxon>Eukaryota</taxon>
        <taxon>Fungi</taxon>
        <taxon>Dikarya</taxon>
        <taxon>Basidiomycota</taxon>
        <taxon>Agaricomycotina</taxon>
        <taxon>Agaricomycetes</taxon>
        <taxon>Agaricomycetidae</taxon>
        <taxon>Atheliales</taxon>
        <taxon>Atheliaceae</taxon>
        <taxon>Piloderma</taxon>
    </lineage>
</organism>
<keyword evidence="2" id="KW-1185">Reference proteome</keyword>
<dbReference type="HOGENOM" id="CLU_2606856_0_0_1"/>
<evidence type="ECO:0000313" key="2">
    <source>
        <dbReference type="Proteomes" id="UP000054166"/>
    </source>
</evidence>
<sequence length="79" mass="8771">MSTDKEAWSQIRCAKFLLAGYDHNLLKTGKILLSLHPQVTSNMARSHPWCLQEPMLNLHNATGCSSACLAMFTAPFHKG</sequence>
<dbReference type="Proteomes" id="UP000054166">
    <property type="component" value="Unassembled WGS sequence"/>
</dbReference>
<protein>
    <submittedName>
        <fullName evidence="1">Uncharacterized protein</fullName>
    </submittedName>
</protein>
<proteinExistence type="predicted"/>
<gene>
    <name evidence="1" type="ORF">PILCRDRAFT_818677</name>
</gene>
<dbReference type="EMBL" id="KN832988">
    <property type="protein sequence ID" value="KIM84330.1"/>
    <property type="molecule type" value="Genomic_DNA"/>
</dbReference>
<dbReference type="AlphaFoldDB" id="A0A0C3FIV6"/>
<evidence type="ECO:0000313" key="1">
    <source>
        <dbReference type="EMBL" id="KIM84330.1"/>
    </source>
</evidence>
<name>A0A0C3FIV6_PILCF</name>
<reference evidence="1 2" key="1">
    <citation type="submission" date="2014-04" db="EMBL/GenBank/DDBJ databases">
        <authorList>
            <consortium name="DOE Joint Genome Institute"/>
            <person name="Kuo A."/>
            <person name="Tarkka M."/>
            <person name="Buscot F."/>
            <person name="Kohler A."/>
            <person name="Nagy L.G."/>
            <person name="Floudas D."/>
            <person name="Copeland A."/>
            <person name="Barry K.W."/>
            <person name="Cichocki N."/>
            <person name="Veneault-Fourrey C."/>
            <person name="LaButti K."/>
            <person name="Lindquist E.A."/>
            <person name="Lipzen A."/>
            <person name="Lundell T."/>
            <person name="Morin E."/>
            <person name="Murat C."/>
            <person name="Sun H."/>
            <person name="Tunlid A."/>
            <person name="Henrissat B."/>
            <person name="Grigoriev I.V."/>
            <person name="Hibbett D.S."/>
            <person name="Martin F."/>
            <person name="Nordberg H.P."/>
            <person name="Cantor M.N."/>
            <person name="Hua S.X."/>
        </authorList>
    </citation>
    <scope>NUCLEOTIDE SEQUENCE [LARGE SCALE GENOMIC DNA]</scope>
    <source>
        <strain evidence="1 2">F 1598</strain>
    </source>
</reference>